<organism evidence="2 3">
    <name type="scientific">Haemonchus contortus</name>
    <name type="common">Barber pole worm</name>
    <dbReference type="NCBI Taxonomy" id="6289"/>
    <lineage>
        <taxon>Eukaryota</taxon>
        <taxon>Metazoa</taxon>
        <taxon>Ecdysozoa</taxon>
        <taxon>Nematoda</taxon>
        <taxon>Chromadorea</taxon>
        <taxon>Rhabditida</taxon>
        <taxon>Rhabditina</taxon>
        <taxon>Rhabditomorpha</taxon>
        <taxon>Strongyloidea</taxon>
        <taxon>Trichostrongylidae</taxon>
        <taxon>Haemonchus</taxon>
    </lineage>
</organism>
<keyword evidence="1" id="KW-0732">Signal</keyword>
<evidence type="ECO:0000256" key="1">
    <source>
        <dbReference type="SAM" id="SignalP"/>
    </source>
</evidence>
<evidence type="ECO:0000313" key="3">
    <source>
        <dbReference type="WBParaSite" id="HCON_00161220-00001"/>
    </source>
</evidence>
<protein>
    <submittedName>
        <fullName evidence="3">Secreted protein</fullName>
    </submittedName>
</protein>
<keyword evidence="2" id="KW-1185">Reference proteome</keyword>
<sequence length="86" mass="9621">MNLAFGLLIFVSLISYGMPADAKVKCPGPPSDGKSIPQLSSEALPSMAVSSNTEESEASYRARVNRLRLLKWKARLARKFRRRFVH</sequence>
<name>A0A7I4YXN6_HAECO</name>
<proteinExistence type="predicted"/>
<accession>A0A7I4YXN6</accession>
<dbReference type="AlphaFoldDB" id="A0A7I4YXN6"/>
<feature type="chain" id="PRO_5029744245" evidence="1">
    <location>
        <begin position="23"/>
        <end position="86"/>
    </location>
</feature>
<feature type="signal peptide" evidence="1">
    <location>
        <begin position="1"/>
        <end position="22"/>
    </location>
</feature>
<reference evidence="3" key="1">
    <citation type="submission" date="2020-12" db="UniProtKB">
        <authorList>
            <consortium name="WormBaseParasite"/>
        </authorList>
    </citation>
    <scope>IDENTIFICATION</scope>
    <source>
        <strain evidence="3">MHco3</strain>
    </source>
</reference>
<dbReference type="Proteomes" id="UP000025227">
    <property type="component" value="Unplaced"/>
</dbReference>
<dbReference type="WBParaSite" id="HCON_00161220-00001">
    <property type="protein sequence ID" value="HCON_00161220-00001"/>
    <property type="gene ID" value="HCON_00161220"/>
</dbReference>
<evidence type="ECO:0000313" key="2">
    <source>
        <dbReference type="Proteomes" id="UP000025227"/>
    </source>
</evidence>